<dbReference type="EMBL" id="JAEVHI010000001">
    <property type="protein sequence ID" value="KAG5303685.1"/>
    <property type="molecule type" value="Genomic_DNA"/>
</dbReference>
<evidence type="ECO:0000256" key="1">
    <source>
        <dbReference type="SAM" id="MobiDB-lite"/>
    </source>
</evidence>
<dbReference type="Proteomes" id="UP000670092">
    <property type="component" value="Unassembled WGS sequence"/>
</dbReference>
<accession>A0A8H7Z3W4</accession>
<dbReference type="AlphaFoldDB" id="A0A8H7Z3W4"/>
<evidence type="ECO:0000313" key="3">
    <source>
        <dbReference type="Proteomes" id="UP000670092"/>
    </source>
</evidence>
<proteinExistence type="predicted"/>
<reference evidence="2 3" key="1">
    <citation type="submission" date="2021-01" db="EMBL/GenBank/DDBJ databases">
        <title>Chromosome-level genome assembly of a human fungal pathogen reveals clustering of transcriptionally co-regulated genes.</title>
        <authorList>
            <person name="Voorhies M."/>
            <person name="Cohen S."/>
            <person name="Shea T.P."/>
            <person name="Petrus S."/>
            <person name="Munoz J.F."/>
            <person name="Poplawski S."/>
            <person name="Goldman W.E."/>
            <person name="Michael T."/>
            <person name="Cuomo C.A."/>
            <person name="Sil A."/>
            <person name="Beyhan S."/>
        </authorList>
    </citation>
    <scope>NUCLEOTIDE SEQUENCE [LARGE SCALE GENOMIC DNA]</scope>
    <source>
        <strain evidence="2 3">G184AR</strain>
    </source>
</reference>
<sequence length="64" mass="7330">MGPNLDRTRRRLTQSARKLSNPLPSGQAKQRHKMRSIRQLGWQIALTRQWDSHGLKPESQGLVG</sequence>
<dbReference type="VEuPathDB" id="FungiDB:I7I52_01758"/>
<comment type="caution">
    <text evidence="2">The sequence shown here is derived from an EMBL/GenBank/DDBJ whole genome shotgun (WGS) entry which is preliminary data.</text>
</comment>
<protein>
    <submittedName>
        <fullName evidence="2">Uncharacterized protein</fullName>
    </submittedName>
</protein>
<gene>
    <name evidence="2" type="ORF">I7I52_01758</name>
</gene>
<feature type="compositionally biased region" description="Polar residues" evidence="1">
    <location>
        <begin position="13"/>
        <end position="28"/>
    </location>
</feature>
<evidence type="ECO:0000313" key="2">
    <source>
        <dbReference type="EMBL" id="KAG5303685.1"/>
    </source>
</evidence>
<feature type="region of interest" description="Disordered" evidence="1">
    <location>
        <begin position="1"/>
        <end position="32"/>
    </location>
</feature>
<name>A0A8H7Z3W4_AJECA</name>
<organism evidence="2 3">
    <name type="scientific">Ajellomyces capsulatus</name>
    <name type="common">Darling's disease fungus</name>
    <name type="synonym">Histoplasma capsulatum</name>
    <dbReference type="NCBI Taxonomy" id="5037"/>
    <lineage>
        <taxon>Eukaryota</taxon>
        <taxon>Fungi</taxon>
        <taxon>Dikarya</taxon>
        <taxon>Ascomycota</taxon>
        <taxon>Pezizomycotina</taxon>
        <taxon>Eurotiomycetes</taxon>
        <taxon>Eurotiomycetidae</taxon>
        <taxon>Onygenales</taxon>
        <taxon>Ajellomycetaceae</taxon>
        <taxon>Histoplasma</taxon>
    </lineage>
</organism>